<dbReference type="GO" id="GO:0016020">
    <property type="term" value="C:membrane"/>
    <property type="evidence" value="ECO:0007669"/>
    <property type="project" value="UniProtKB-SubCell"/>
</dbReference>
<proteinExistence type="predicted"/>
<dbReference type="InterPro" id="IPR023408">
    <property type="entry name" value="MscS_beta-dom_sf"/>
</dbReference>
<dbReference type="SUPFAM" id="SSF50182">
    <property type="entry name" value="Sm-like ribonucleoproteins"/>
    <property type="match status" value="1"/>
</dbReference>
<dbReference type="InterPro" id="IPR010920">
    <property type="entry name" value="LSM_dom_sf"/>
</dbReference>
<feature type="transmembrane region" description="Helical" evidence="6">
    <location>
        <begin position="155"/>
        <end position="176"/>
    </location>
</feature>
<dbReference type="Pfam" id="PF00924">
    <property type="entry name" value="MS_channel_2nd"/>
    <property type="match status" value="1"/>
</dbReference>
<dbReference type="Proteomes" id="UP000006854">
    <property type="component" value="Chromosome"/>
</dbReference>
<evidence type="ECO:0000256" key="1">
    <source>
        <dbReference type="ARBA" id="ARBA00004370"/>
    </source>
</evidence>
<name>F2R4F2_STRVP</name>
<evidence type="ECO:0000256" key="2">
    <source>
        <dbReference type="ARBA" id="ARBA00022692"/>
    </source>
</evidence>
<dbReference type="PANTHER" id="PTHR30566">
    <property type="entry name" value="YNAI-RELATED MECHANOSENSITIVE ION CHANNEL"/>
    <property type="match status" value="1"/>
</dbReference>
<sequence>MFGVLACGEAYGTNLSDSSTGEHMESVIRLAISVGGSALAAFAICRAADLLARFADARHPETPLWGLLRRCRTPLYVVVLAALLRWTYPMASPGRGPLEEHAGAVSRVLLLCLIGGGAWLAIRTVAAVVESSYARYAGRSRDAARLRRVRTQVTLIMRVVSVAVGVLAAAAALVTFPSFRTLGTSLLASAGIIGIVAGVAAQSTLSNLFAGFQIAFGDMVRIGDTVVVDGEWGFVEEVTLTFLTVRTWDERRVTLPVSYFTSRPFENWSRGGAEMTGSVFVHCDHSTPVPLVRAHLKEFLATCDTWDGRGWDLAVTDTSPTGITVRAIVTAKDADDLWTTRCAVREELVGWLAREHPGALPKVVTAPAADAFVRPWENARAPHQRRPRQPARSPARPGDTSSD</sequence>
<evidence type="ECO:0000256" key="6">
    <source>
        <dbReference type="SAM" id="Phobius"/>
    </source>
</evidence>
<feature type="transmembrane region" description="Helical" evidence="6">
    <location>
        <begin position="108"/>
        <end position="134"/>
    </location>
</feature>
<comment type="subcellular location">
    <subcellularLocation>
        <location evidence="1">Membrane</location>
    </subcellularLocation>
</comment>
<feature type="transmembrane region" description="Helical" evidence="6">
    <location>
        <begin position="73"/>
        <end position="88"/>
    </location>
</feature>
<keyword evidence="4 6" id="KW-0472">Membrane</keyword>
<reference evidence="8 9" key="1">
    <citation type="journal article" date="2011" name="BMC Genomics">
        <title>Genome-wide analysis of the role of GlnR in Streptomyces venezuelae provides new insights into global nitrogen regulation in actinomycetes.</title>
        <authorList>
            <person name="Pullan S.T."/>
            <person name="Bibb M.J."/>
            <person name="Merrick M."/>
        </authorList>
    </citation>
    <scope>NUCLEOTIDE SEQUENCE [LARGE SCALE GENOMIC DNA]</scope>
    <source>
        <strain evidence="8">ATCC 10712</strain>
    </source>
</reference>
<keyword evidence="9" id="KW-1185">Reference proteome</keyword>
<feature type="transmembrane region" description="Helical" evidence="6">
    <location>
        <begin position="182"/>
        <end position="201"/>
    </location>
</feature>
<dbReference type="KEGG" id="sve:SVEN_0141"/>
<evidence type="ECO:0000313" key="8">
    <source>
        <dbReference type="EMBL" id="CCA53429.1"/>
    </source>
</evidence>
<dbReference type="EMBL" id="FR845719">
    <property type="protein sequence ID" value="CCA53429.1"/>
    <property type="molecule type" value="Genomic_DNA"/>
</dbReference>
<gene>
    <name evidence="8" type="ordered locus">SVEN_0141</name>
</gene>
<accession>F2R4F2</accession>
<feature type="domain" description="Mechanosensitive ion channel MscS" evidence="7">
    <location>
        <begin position="204"/>
        <end position="270"/>
    </location>
</feature>
<dbReference type="eggNOG" id="COG0668">
    <property type="taxonomic scope" value="Bacteria"/>
</dbReference>
<protein>
    <submittedName>
        <fullName evidence="8">Putative membrane protein</fullName>
    </submittedName>
</protein>
<dbReference type="AlphaFoldDB" id="F2R4F2"/>
<keyword evidence="2 6" id="KW-0812">Transmembrane</keyword>
<dbReference type="PANTHER" id="PTHR30566:SF25">
    <property type="entry name" value="INNER MEMBRANE PROTEIN"/>
    <property type="match status" value="1"/>
</dbReference>
<organism evidence="8 9">
    <name type="scientific">Streptomyces venezuelae (strain ATCC 10712 / CBS 650.69 / DSM 40230 / JCM 4526 / NBRC 13096 / PD 04745)</name>
    <dbReference type="NCBI Taxonomy" id="953739"/>
    <lineage>
        <taxon>Bacteria</taxon>
        <taxon>Bacillati</taxon>
        <taxon>Actinomycetota</taxon>
        <taxon>Actinomycetes</taxon>
        <taxon>Kitasatosporales</taxon>
        <taxon>Streptomycetaceae</taxon>
        <taxon>Streptomyces</taxon>
    </lineage>
</organism>
<evidence type="ECO:0000256" key="4">
    <source>
        <dbReference type="ARBA" id="ARBA00023136"/>
    </source>
</evidence>
<dbReference type="HOGENOM" id="CLU_021080_0_0_11"/>
<evidence type="ECO:0000259" key="7">
    <source>
        <dbReference type="Pfam" id="PF00924"/>
    </source>
</evidence>
<dbReference type="Gene3D" id="1.10.287.1260">
    <property type="match status" value="1"/>
</dbReference>
<evidence type="ECO:0000313" key="9">
    <source>
        <dbReference type="Proteomes" id="UP000006854"/>
    </source>
</evidence>
<dbReference type="GO" id="GO:0055085">
    <property type="term" value="P:transmembrane transport"/>
    <property type="evidence" value="ECO:0007669"/>
    <property type="project" value="InterPro"/>
</dbReference>
<keyword evidence="3 6" id="KW-1133">Transmembrane helix</keyword>
<evidence type="ECO:0000256" key="3">
    <source>
        <dbReference type="ARBA" id="ARBA00022989"/>
    </source>
</evidence>
<dbReference type="STRING" id="953739.SVEN_0141"/>
<evidence type="ECO:0000256" key="5">
    <source>
        <dbReference type="SAM" id="MobiDB-lite"/>
    </source>
</evidence>
<feature type="region of interest" description="Disordered" evidence="5">
    <location>
        <begin position="375"/>
        <end position="403"/>
    </location>
</feature>
<dbReference type="InterPro" id="IPR006685">
    <property type="entry name" value="MscS_channel_2nd"/>
</dbReference>
<dbReference type="Gene3D" id="2.30.30.60">
    <property type="match status" value="1"/>
</dbReference>
<dbReference type="PATRIC" id="fig|953739.5.peg.3951"/>
<feature type="transmembrane region" description="Helical" evidence="6">
    <location>
        <begin position="27"/>
        <end position="52"/>
    </location>
</feature>